<reference evidence="1" key="1">
    <citation type="submission" date="2018-11" db="EMBL/GenBank/DDBJ databases">
        <authorList>
            <consortium name="Pathogen Informatics"/>
        </authorList>
    </citation>
    <scope>NUCLEOTIDE SEQUENCE</scope>
</reference>
<dbReference type="AlphaFoldDB" id="A0A3S5CKS8"/>
<evidence type="ECO:0000313" key="1">
    <source>
        <dbReference type="EMBL" id="VEL29376.1"/>
    </source>
</evidence>
<keyword evidence="2" id="KW-1185">Reference proteome</keyword>
<proteinExistence type="predicted"/>
<organism evidence="1 2">
    <name type="scientific">Protopolystoma xenopodis</name>
    <dbReference type="NCBI Taxonomy" id="117903"/>
    <lineage>
        <taxon>Eukaryota</taxon>
        <taxon>Metazoa</taxon>
        <taxon>Spiralia</taxon>
        <taxon>Lophotrochozoa</taxon>
        <taxon>Platyhelminthes</taxon>
        <taxon>Monogenea</taxon>
        <taxon>Polyopisthocotylea</taxon>
        <taxon>Polystomatidea</taxon>
        <taxon>Polystomatidae</taxon>
        <taxon>Protopolystoma</taxon>
    </lineage>
</organism>
<dbReference type="EMBL" id="CAAALY010102582">
    <property type="protein sequence ID" value="VEL29376.1"/>
    <property type="molecule type" value="Genomic_DNA"/>
</dbReference>
<feature type="non-terminal residue" evidence="1">
    <location>
        <position position="165"/>
    </location>
</feature>
<evidence type="ECO:0000313" key="2">
    <source>
        <dbReference type="Proteomes" id="UP000784294"/>
    </source>
</evidence>
<protein>
    <submittedName>
        <fullName evidence="1">Uncharacterized protein</fullName>
    </submittedName>
</protein>
<sequence length="165" mass="19711">MIDFARTSVKDHSIRWYQALDELSRFLLFINNSLSFVLFMNGRQFRKGLRCLVLSVRRYLTSGRRARCRKSCRPTRTICQKQHCVWHRATTHQSIIHQTMHSVRRVQVQSEVRTRRQHHIPCRCVVKTEKRAEDPTKMGQNPSKLGYNPEFARFSHHSIQFYHLC</sequence>
<name>A0A3S5CKS8_9PLAT</name>
<dbReference type="OrthoDB" id="9990906at2759"/>
<dbReference type="Proteomes" id="UP000784294">
    <property type="component" value="Unassembled WGS sequence"/>
</dbReference>
<accession>A0A3S5CKS8</accession>
<gene>
    <name evidence="1" type="ORF">PXEA_LOCUS22816</name>
</gene>
<comment type="caution">
    <text evidence="1">The sequence shown here is derived from an EMBL/GenBank/DDBJ whole genome shotgun (WGS) entry which is preliminary data.</text>
</comment>